<organism evidence="2 3">
    <name type="scientific">Riccia fluitans</name>
    <dbReference type="NCBI Taxonomy" id="41844"/>
    <lineage>
        <taxon>Eukaryota</taxon>
        <taxon>Viridiplantae</taxon>
        <taxon>Streptophyta</taxon>
        <taxon>Embryophyta</taxon>
        <taxon>Marchantiophyta</taxon>
        <taxon>Marchantiopsida</taxon>
        <taxon>Marchantiidae</taxon>
        <taxon>Marchantiales</taxon>
        <taxon>Ricciaceae</taxon>
        <taxon>Riccia</taxon>
    </lineage>
</organism>
<protein>
    <submittedName>
        <fullName evidence="2">Uncharacterized protein</fullName>
    </submittedName>
</protein>
<gene>
    <name evidence="2" type="ORF">R1flu_014900</name>
</gene>
<dbReference type="AlphaFoldDB" id="A0ABD1YHE3"/>
<feature type="compositionally biased region" description="Basic and acidic residues" evidence="1">
    <location>
        <begin position="12"/>
        <end position="23"/>
    </location>
</feature>
<evidence type="ECO:0000256" key="1">
    <source>
        <dbReference type="SAM" id="MobiDB-lite"/>
    </source>
</evidence>
<dbReference type="EMBL" id="JBHFFA010000004">
    <property type="protein sequence ID" value="KAL2630214.1"/>
    <property type="molecule type" value="Genomic_DNA"/>
</dbReference>
<name>A0ABD1YHE3_9MARC</name>
<reference evidence="2 3" key="1">
    <citation type="submission" date="2024-09" db="EMBL/GenBank/DDBJ databases">
        <title>Chromosome-scale assembly of Riccia fluitans.</title>
        <authorList>
            <person name="Paukszto L."/>
            <person name="Sawicki J."/>
            <person name="Karawczyk K."/>
            <person name="Piernik-Szablinska J."/>
            <person name="Szczecinska M."/>
            <person name="Mazdziarz M."/>
        </authorList>
    </citation>
    <scope>NUCLEOTIDE SEQUENCE [LARGE SCALE GENOMIC DNA]</scope>
    <source>
        <strain evidence="2">Rf_01</strain>
        <tissue evidence="2">Aerial parts of the thallus</tissue>
    </source>
</reference>
<accession>A0ABD1YHE3</accession>
<comment type="caution">
    <text evidence="2">The sequence shown here is derived from an EMBL/GenBank/DDBJ whole genome shotgun (WGS) entry which is preliminary data.</text>
</comment>
<proteinExistence type="predicted"/>
<dbReference type="Proteomes" id="UP001605036">
    <property type="component" value="Unassembled WGS sequence"/>
</dbReference>
<feature type="region of interest" description="Disordered" evidence="1">
    <location>
        <begin position="1"/>
        <end position="23"/>
    </location>
</feature>
<keyword evidence="3" id="KW-1185">Reference proteome</keyword>
<evidence type="ECO:0000313" key="2">
    <source>
        <dbReference type="EMBL" id="KAL2630214.1"/>
    </source>
</evidence>
<evidence type="ECO:0000313" key="3">
    <source>
        <dbReference type="Proteomes" id="UP001605036"/>
    </source>
</evidence>
<sequence>MREFSVESEGPEEGKRPGIDGVEHRRQPQFYALPELWVETAAYHRSNSRNSISAIMNFLECRFVLLL</sequence>